<dbReference type="GO" id="GO:0003677">
    <property type="term" value="F:DNA binding"/>
    <property type="evidence" value="ECO:0007669"/>
    <property type="project" value="UniProtKB-KW"/>
</dbReference>
<dbReference type="InterPro" id="IPR014325">
    <property type="entry name" value="RNA_pol_sigma-E_actinobac"/>
</dbReference>
<keyword evidence="3" id="KW-0731">Sigma factor</keyword>
<dbReference type="EMBL" id="JZDQ02000011">
    <property type="protein sequence ID" value="OIJ27080.1"/>
    <property type="molecule type" value="Genomic_DNA"/>
</dbReference>
<organism evidence="8 9">
    <name type="scientific">Nocardioides luteus</name>
    <dbReference type="NCBI Taxonomy" id="1844"/>
    <lineage>
        <taxon>Bacteria</taxon>
        <taxon>Bacillati</taxon>
        <taxon>Actinomycetota</taxon>
        <taxon>Actinomycetes</taxon>
        <taxon>Propionibacteriales</taxon>
        <taxon>Nocardioidaceae</taxon>
        <taxon>Nocardioides</taxon>
    </lineage>
</organism>
<dbReference type="GO" id="GO:0016987">
    <property type="term" value="F:sigma factor activity"/>
    <property type="evidence" value="ECO:0007669"/>
    <property type="project" value="UniProtKB-KW"/>
</dbReference>
<evidence type="ECO:0000256" key="2">
    <source>
        <dbReference type="ARBA" id="ARBA00023015"/>
    </source>
</evidence>
<evidence type="ECO:0000256" key="1">
    <source>
        <dbReference type="ARBA" id="ARBA00010641"/>
    </source>
</evidence>
<dbReference type="Pfam" id="PF04542">
    <property type="entry name" value="Sigma70_r2"/>
    <property type="match status" value="1"/>
</dbReference>
<comment type="similarity">
    <text evidence="1">Belongs to the sigma-70 factor family. ECF subfamily.</text>
</comment>
<accession>A0A1J4N8U5</accession>
<feature type="domain" description="RNA polymerase sigma factor 70 region 4 type 2" evidence="7">
    <location>
        <begin position="99"/>
        <end position="151"/>
    </location>
</feature>
<reference evidence="8" key="1">
    <citation type="submission" date="2016-10" db="EMBL/GenBank/DDBJ databases">
        <title>Draft Genome Sequence of Nocardioides luteus Strain BAFB, an Alkane-Degrading Bacterium Isolated from JP-7 Polluted Soil.</title>
        <authorList>
            <person name="Brown L."/>
            <person name="Ruiz O.N."/>
            <person name="Gunasekera T."/>
        </authorList>
    </citation>
    <scope>NUCLEOTIDE SEQUENCE [LARGE SCALE GENOMIC DNA]</scope>
    <source>
        <strain evidence="8">BAFB</strain>
    </source>
</reference>
<evidence type="ECO:0000256" key="4">
    <source>
        <dbReference type="ARBA" id="ARBA00023125"/>
    </source>
</evidence>
<name>A0A1J4N8U5_9ACTN</name>
<dbReference type="Pfam" id="PF08281">
    <property type="entry name" value="Sigma70_r4_2"/>
    <property type="match status" value="1"/>
</dbReference>
<dbReference type="NCBIfam" id="TIGR02983">
    <property type="entry name" value="SigE-fam_strep"/>
    <property type="match status" value="1"/>
</dbReference>
<dbReference type="InterPro" id="IPR013249">
    <property type="entry name" value="RNA_pol_sigma70_r4_t2"/>
</dbReference>
<evidence type="ECO:0000313" key="9">
    <source>
        <dbReference type="Proteomes" id="UP000033772"/>
    </source>
</evidence>
<dbReference type="InterPro" id="IPR036388">
    <property type="entry name" value="WH-like_DNA-bd_sf"/>
</dbReference>
<dbReference type="SUPFAM" id="SSF88946">
    <property type="entry name" value="Sigma2 domain of RNA polymerase sigma factors"/>
    <property type="match status" value="1"/>
</dbReference>
<dbReference type="PANTHER" id="PTHR43133:SF50">
    <property type="entry name" value="ECF RNA POLYMERASE SIGMA FACTOR SIGM"/>
    <property type="match status" value="1"/>
</dbReference>
<evidence type="ECO:0000259" key="6">
    <source>
        <dbReference type="Pfam" id="PF04542"/>
    </source>
</evidence>
<evidence type="ECO:0000259" key="7">
    <source>
        <dbReference type="Pfam" id="PF08281"/>
    </source>
</evidence>
<dbReference type="SUPFAM" id="SSF88659">
    <property type="entry name" value="Sigma3 and sigma4 domains of RNA polymerase sigma factors"/>
    <property type="match status" value="1"/>
</dbReference>
<keyword evidence="9" id="KW-1185">Reference proteome</keyword>
<dbReference type="NCBIfam" id="TIGR02937">
    <property type="entry name" value="sigma70-ECF"/>
    <property type="match status" value="1"/>
</dbReference>
<dbReference type="OrthoDB" id="3292386at2"/>
<dbReference type="Proteomes" id="UP000033772">
    <property type="component" value="Unassembled WGS sequence"/>
</dbReference>
<dbReference type="CDD" id="cd06171">
    <property type="entry name" value="Sigma70_r4"/>
    <property type="match status" value="1"/>
</dbReference>
<comment type="caution">
    <text evidence="8">The sequence shown here is derived from an EMBL/GenBank/DDBJ whole genome shotgun (WGS) entry which is preliminary data.</text>
</comment>
<gene>
    <name evidence="8" type="ORF">UG56_009915</name>
</gene>
<evidence type="ECO:0000313" key="8">
    <source>
        <dbReference type="EMBL" id="OIJ27080.1"/>
    </source>
</evidence>
<dbReference type="STRING" id="1844.UG56_009915"/>
<feature type="domain" description="RNA polymerase sigma-70 region 2" evidence="6">
    <location>
        <begin position="12"/>
        <end position="77"/>
    </location>
</feature>
<keyword evidence="5" id="KW-0804">Transcription</keyword>
<dbReference type="Gene3D" id="1.10.10.10">
    <property type="entry name" value="Winged helix-like DNA-binding domain superfamily/Winged helix DNA-binding domain"/>
    <property type="match status" value="1"/>
</dbReference>
<sequence>MSRDEEFTAYVRERRAHLFRAAYLLCGDEHRAEDIVQLTLSKVYAAWRKVRKADSVDAYVRRVLVNSHLDEGRRPWRRERAGEVADRPEPAGLGVEELDELWAALRSLPAGQRRIVVLRHYWGLSVEETAADLGVATGTVKSQTSTALANLRRTLRPGPASADVARGGQR</sequence>
<keyword evidence="4" id="KW-0238">DNA-binding</keyword>
<evidence type="ECO:0000256" key="3">
    <source>
        <dbReference type="ARBA" id="ARBA00023082"/>
    </source>
</evidence>
<dbReference type="InterPro" id="IPR014284">
    <property type="entry name" value="RNA_pol_sigma-70_dom"/>
</dbReference>
<dbReference type="Gene3D" id="1.10.1740.10">
    <property type="match status" value="1"/>
</dbReference>
<dbReference type="InterPro" id="IPR013324">
    <property type="entry name" value="RNA_pol_sigma_r3/r4-like"/>
</dbReference>
<evidence type="ECO:0000256" key="5">
    <source>
        <dbReference type="ARBA" id="ARBA00023163"/>
    </source>
</evidence>
<proteinExistence type="inferred from homology"/>
<dbReference type="InterPro" id="IPR039425">
    <property type="entry name" value="RNA_pol_sigma-70-like"/>
</dbReference>
<protein>
    <submittedName>
        <fullName evidence="8">RNA polymerase subunit sigma-24</fullName>
    </submittedName>
</protein>
<keyword evidence="2" id="KW-0805">Transcription regulation</keyword>
<dbReference type="RefSeq" id="WP_045546811.1">
    <property type="nucleotide sequence ID" value="NZ_JZDQ02000011.1"/>
</dbReference>
<dbReference type="InterPro" id="IPR013325">
    <property type="entry name" value="RNA_pol_sigma_r2"/>
</dbReference>
<dbReference type="InterPro" id="IPR007627">
    <property type="entry name" value="RNA_pol_sigma70_r2"/>
</dbReference>
<dbReference type="PANTHER" id="PTHR43133">
    <property type="entry name" value="RNA POLYMERASE ECF-TYPE SIGMA FACTO"/>
    <property type="match status" value="1"/>
</dbReference>
<dbReference type="GO" id="GO:0006352">
    <property type="term" value="P:DNA-templated transcription initiation"/>
    <property type="evidence" value="ECO:0007669"/>
    <property type="project" value="InterPro"/>
</dbReference>
<dbReference type="AlphaFoldDB" id="A0A1J4N8U5"/>